<reference evidence="1 2" key="1">
    <citation type="journal article" date="2015" name="Nat. Commun.">
        <title>Production of butyrate from lysine and the Amadori product fructoselysine by a human gut commensal.</title>
        <authorList>
            <person name="Bui T.P."/>
            <person name="Ritari J."/>
            <person name="Boeren S."/>
            <person name="de Waard P."/>
            <person name="Plugge C.M."/>
            <person name="de Vos W.M."/>
        </authorList>
    </citation>
    <scope>NUCLEOTIDE SEQUENCE [LARGE SCALE GENOMIC DNA]</scope>
    <source>
        <strain evidence="1 2">AF211</strain>
    </source>
</reference>
<evidence type="ECO:0000313" key="2">
    <source>
        <dbReference type="Proteomes" id="UP000064844"/>
    </source>
</evidence>
<dbReference type="KEGG" id="ibu:IB211_00607c"/>
<dbReference type="EMBL" id="CP011307">
    <property type="protein sequence ID" value="ALP93002.1"/>
    <property type="molecule type" value="Genomic_DNA"/>
</dbReference>
<proteinExistence type="predicted"/>
<dbReference type="Proteomes" id="UP000064844">
    <property type="component" value="Chromosome"/>
</dbReference>
<organism evidence="1 2">
    <name type="scientific">Intestinimonas butyriciproducens</name>
    <dbReference type="NCBI Taxonomy" id="1297617"/>
    <lineage>
        <taxon>Bacteria</taxon>
        <taxon>Bacillati</taxon>
        <taxon>Bacillota</taxon>
        <taxon>Clostridia</taxon>
        <taxon>Eubacteriales</taxon>
        <taxon>Intestinimonas</taxon>
    </lineage>
</organism>
<keyword evidence="2" id="KW-1185">Reference proteome</keyword>
<sequence length="37" mass="4486">MQMIRMGKLTLAAGRKMDLILLRFLYKQFLYQLFSFV</sequence>
<name>A0A0S2W111_9FIRM</name>
<dbReference type="STRING" id="1297617.IB211_00607c"/>
<reference evidence="2" key="2">
    <citation type="submission" date="2015-04" db="EMBL/GenBank/DDBJ databases">
        <title>A butyrogenic pathway from the amino acid lysine in a human gut commensal.</title>
        <authorList>
            <person name="de Vos W.M."/>
            <person name="Bui N.T.P."/>
            <person name="Plugge C.M."/>
            <person name="Ritari J."/>
        </authorList>
    </citation>
    <scope>NUCLEOTIDE SEQUENCE [LARGE SCALE GENOMIC DNA]</scope>
    <source>
        <strain evidence="2">AF211</strain>
    </source>
</reference>
<accession>A0A0S2W111</accession>
<gene>
    <name evidence="1" type="ORF">IB211_00607c</name>
</gene>
<dbReference type="AlphaFoldDB" id="A0A0S2W111"/>
<protein>
    <submittedName>
        <fullName evidence="1">Uncharacterized protein</fullName>
    </submittedName>
</protein>
<evidence type="ECO:0000313" key="1">
    <source>
        <dbReference type="EMBL" id="ALP93002.1"/>
    </source>
</evidence>